<organism evidence="1">
    <name type="scientific">Rhizophora mucronata</name>
    <name type="common">Asiatic mangrove</name>
    <dbReference type="NCBI Taxonomy" id="61149"/>
    <lineage>
        <taxon>Eukaryota</taxon>
        <taxon>Viridiplantae</taxon>
        <taxon>Streptophyta</taxon>
        <taxon>Embryophyta</taxon>
        <taxon>Tracheophyta</taxon>
        <taxon>Spermatophyta</taxon>
        <taxon>Magnoliopsida</taxon>
        <taxon>eudicotyledons</taxon>
        <taxon>Gunneridae</taxon>
        <taxon>Pentapetalae</taxon>
        <taxon>rosids</taxon>
        <taxon>fabids</taxon>
        <taxon>Malpighiales</taxon>
        <taxon>Rhizophoraceae</taxon>
        <taxon>Rhizophora</taxon>
    </lineage>
</organism>
<sequence>MYCRLEKWGSGHQSF</sequence>
<reference evidence="1" key="1">
    <citation type="submission" date="2018-02" db="EMBL/GenBank/DDBJ databases">
        <title>Rhizophora mucronata_Transcriptome.</title>
        <authorList>
            <person name="Meera S.P."/>
            <person name="Sreeshan A."/>
            <person name="Augustine A."/>
        </authorList>
    </citation>
    <scope>NUCLEOTIDE SEQUENCE</scope>
    <source>
        <tissue evidence="1">Leaf</tissue>
    </source>
</reference>
<protein>
    <submittedName>
        <fullName evidence="1">Uncharacterized protein</fullName>
    </submittedName>
</protein>
<evidence type="ECO:0000313" key="1">
    <source>
        <dbReference type="EMBL" id="MBX51082.1"/>
    </source>
</evidence>
<dbReference type="EMBL" id="GGEC01070598">
    <property type="protein sequence ID" value="MBX51082.1"/>
    <property type="molecule type" value="Transcribed_RNA"/>
</dbReference>
<name>A0A2P2P8N9_RHIMU</name>
<accession>A0A2P2P8N9</accession>
<proteinExistence type="predicted"/>